<evidence type="ECO:0000313" key="4">
    <source>
        <dbReference type="Proteomes" id="UP000019384"/>
    </source>
</evidence>
<organism evidence="3 4">
    <name type="scientific">Kuraishia capsulata CBS 1993</name>
    <dbReference type="NCBI Taxonomy" id="1382522"/>
    <lineage>
        <taxon>Eukaryota</taxon>
        <taxon>Fungi</taxon>
        <taxon>Dikarya</taxon>
        <taxon>Ascomycota</taxon>
        <taxon>Saccharomycotina</taxon>
        <taxon>Pichiomycetes</taxon>
        <taxon>Pichiales</taxon>
        <taxon>Pichiaceae</taxon>
        <taxon>Kuraishia</taxon>
    </lineage>
</organism>
<dbReference type="SMART" id="SM00355">
    <property type="entry name" value="ZnF_C2H2"/>
    <property type="match status" value="3"/>
</dbReference>
<dbReference type="OrthoDB" id="6910977at2759"/>
<protein>
    <recommendedName>
        <fullName evidence="2">C2H2-type domain-containing protein</fullName>
    </recommendedName>
</protein>
<reference evidence="3" key="1">
    <citation type="submission" date="2013-12" db="EMBL/GenBank/DDBJ databases">
        <authorList>
            <person name="Genoscope - CEA"/>
        </authorList>
    </citation>
    <scope>NUCLEOTIDE SEQUENCE</scope>
    <source>
        <strain evidence="3">CBS 1993</strain>
    </source>
</reference>
<dbReference type="GeneID" id="34520038"/>
<evidence type="ECO:0000256" key="1">
    <source>
        <dbReference type="PROSITE-ProRule" id="PRU00042"/>
    </source>
</evidence>
<dbReference type="GO" id="GO:0008270">
    <property type="term" value="F:zinc ion binding"/>
    <property type="evidence" value="ECO:0007669"/>
    <property type="project" value="UniProtKB-KW"/>
</dbReference>
<reference evidence="3" key="2">
    <citation type="submission" date="2014-02" db="EMBL/GenBank/DDBJ databases">
        <title>Complete DNA sequence of /Kuraishia capsulata/ illustrates novel genomic features among budding yeasts (/Saccharomycotina/).</title>
        <authorList>
            <person name="Morales L."/>
            <person name="Noel B."/>
            <person name="Porcel B."/>
            <person name="Marcet-Houben M."/>
            <person name="Hullo M-F."/>
            <person name="Sacerdot C."/>
            <person name="Tekaia F."/>
            <person name="Leh-Louis V."/>
            <person name="Despons L."/>
            <person name="Khanna V."/>
            <person name="Aury J-M."/>
            <person name="Barbe V."/>
            <person name="Couloux A."/>
            <person name="Labadie K."/>
            <person name="Pelletier E."/>
            <person name="Souciet J-L."/>
            <person name="Boekhout T."/>
            <person name="Gabaldon T."/>
            <person name="Wincker P."/>
            <person name="Dujon B."/>
        </authorList>
    </citation>
    <scope>NUCLEOTIDE SEQUENCE</scope>
    <source>
        <strain evidence="3">CBS 1993</strain>
    </source>
</reference>
<dbReference type="STRING" id="1382522.W6MJE0"/>
<dbReference type="RefSeq" id="XP_022458650.1">
    <property type="nucleotide sequence ID" value="XM_022602890.1"/>
</dbReference>
<sequence length="362" mass="40119">MNQLWFSHESPPDLTSDTDTLNISSISPLSDSMFDFPDGSLNPSLSNRLVGYSDAYAVTQPPRCFLAILEENKLTNFNFDMDYVPTTGGAYTTGNGSSSSTTGMNSMSYINMNTFDNLGFPSASSASAPLSGTATNFYDLEELEQPVKLDQDSNLYKLRSSNKWLKILQKSKKGMYRCTHCSNSFHNLETFAIHLDQYKVERRHKCPIDDCIFSVIGLSRRAELKRHCLTQHYKNLEDFPDSDILDASPTSSSMVLSSSSRFPTTLRNFSTSSTGSTNSNTSIGSMNSSVSSISSVSSASASSAGVNKQFQCKRERCGKSFCRSDSLKRHIKLVHLNENSRFNKKLLKMMEKSAGSHHMEAV</sequence>
<dbReference type="SUPFAM" id="SSF57667">
    <property type="entry name" value="beta-beta-alpha zinc fingers"/>
    <property type="match status" value="1"/>
</dbReference>
<dbReference type="Proteomes" id="UP000019384">
    <property type="component" value="Unassembled WGS sequence"/>
</dbReference>
<name>W6MJE0_9ASCO</name>
<keyword evidence="1" id="KW-0862">Zinc</keyword>
<dbReference type="EMBL" id="HG793127">
    <property type="protein sequence ID" value="CDK26649.1"/>
    <property type="molecule type" value="Genomic_DNA"/>
</dbReference>
<dbReference type="InterPro" id="IPR036236">
    <property type="entry name" value="Znf_C2H2_sf"/>
</dbReference>
<dbReference type="InterPro" id="IPR013087">
    <property type="entry name" value="Znf_C2H2_type"/>
</dbReference>
<keyword evidence="1" id="KW-0863">Zinc-finger</keyword>
<dbReference type="Gene3D" id="3.30.160.60">
    <property type="entry name" value="Classic Zinc Finger"/>
    <property type="match status" value="2"/>
</dbReference>
<evidence type="ECO:0000259" key="2">
    <source>
        <dbReference type="PROSITE" id="PS50157"/>
    </source>
</evidence>
<keyword evidence="1" id="KW-0479">Metal-binding</keyword>
<gene>
    <name evidence="3" type="ORF">KUCA_T00002622001</name>
</gene>
<feature type="domain" description="C2H2-type" evidence="2">
    <location>
        <begin position="310"/>
        <end position="340"/>
    </location>
</feature>
<proteinExistence type="predicted"/>
<keyword evidence="4" id="KW-1185">Reference proteome</keyword>
<dbReference type="HOGENOM" id="CLU_765184_0_0_1"/>
<dbReference type="PROSITE" id="PS50157">
    <property type="entry name" value="ZINC_FINGER_C2H2_2"/>
    <property type="match status" value="1"/>
</dbReference>
<accession>W6MJE0</accession>
<dbReference type="PROSITE" id="PS00028">
    <property type="entry name" value="ZINC_FINGER_C2H2_1"/>
    <property type="match status" value="1"/>
</dbReference>
<evidence type="ECO:0000313" key="3">
    <source>
        <dbReference type="EMBL" id="CDK26649.1"/>
    </source>
</evidence>
<dbReference type="AlphaFoldDB" id="W6MJE0"/>